<dbReference type="InterPro" id="IPR000835">
    <property type="entry name" value="HTH_MarR-typ"/>
</dbReference>
<gene>
    <name evidence="2" type="ORF">F9K24_11235</name>
</gene>
<dbReference type="PROSITE" id="PS50995">
    <property type="entry name" value="HTH_MARR_2"/>
    <property type="match status" value="1"/>
</dbReference>
<dbReference type="Proteomes" id="UP000460298">
    <property type="component" value="Unassembled WGS sequence"/>
</dbReference>
<comment type="caution">
    <text evidence="2">The sequence shown here is derived from an EMBL/GenBank/DDBJ whole genome shotgun (WGS) entry which is preliminary data.</text>
</comment>
<dbReference type="SUPFAM" id="SSF46785">
    <property type="entry name" value="Winged helix' DNA-binding domain"/>
    <property type="match status" value="1"/>
</dbReference>
<feature type="domain" description="HTH marR-type" evidence="1">
    <location>
        <begin position="8"/>
        <end position="140"/>
    </location>
</feature>
<dbReference type="AlphaFoldDB" id="A0A833LYL5"/>
<sequence>MSDDRFFLLCINHNLKRTARATTQAFDTALRPHGLRIGQFNALAALRQLGDLSLKQMGEFLGLDRTTLLRSIEPLTERGLIEREKEGRRVILRMTPEGRNLFRKTFPVWRQTQEAMLDAFGRERWEAMKRDCHDLERIAQETK</sequence>
<dbReference type="EMBL" id="WBUI01000010">
    <property type="protein sequence ID" value="KAB2932169.1"/>
    <property type="molecule type" value="Genomic_DNA"/>
</dbReference>
<proteinExistence type="predicted"/>
<dbReference type="CDD" id="cd00090">
    <property type="entry name" value="HTH_ARSR"/>
    <property type="match status" value="1"/>
</dbReference>
<name>A0A833LYL5_9LEPT</name>
<evidence type="ECO:0000313" key="3">
    <source>
        <dbReference type="Proteomes" id="UP000460298"/>
    </source>
</evidence>
<dbReference type="InterPro" id="IPR036390">
    <property type="entry name" value="WH_DNA-bd_sf"/>
</dbReference>
<dbReference type="InterPro" id="IPR011991">
    <property type="entry name" value="ArsR-like_HTH"/>
</dbReference>
<reference evidence="2 3" key="1">
    <citation type="submission" date="2019-10" db="EMBL/GenBank/DDBJ databases">
        <title>Extracellular Electron Transfer in a Candidatus Methanoperedens spp. Enrichment Culture.</title>
        <authorList>
            <person name="Berger S."/>
            <person name="Rangel Shaw D."/>
            <person name="Berben T."/>
            <person name="In 'T Zandt M."/>
            <person name="Frank J."/>
            <person name="Reimann J."/>
            <person name="Jetten M.S.M."/>
            <person name="Welte C.U."/>
        </authorList>
    </citation>
    <scope>NUCLEOTIDE SEQUENCE [LARGE SCALE GENOMIC DNA]</scope>
    <source>
        <strain evidence="2">SB12</strain>
    </source>
</reference>
<accession>A0A833LYL5</accession>
<dbReference type="PANTHER" id="PTHR33164:SF105">
    <property type="entry name" value="TRANSCRIPTIONAL REPRESSOR PROTEIN-RELATED"/>
    <property type="match status" value="1"/>
</dbReference>
<organism evidence="2 3">
    <name type="scientific">Leptonema illini</name>
    <dbReference type="NCBI Taxonomy" id="183"/>
    <lineage>
        <taxon>Bacteria</taxon>
        <taxon>Pseudomonadati</taxon>
        <taxon>Spirochaetota</taxon>
        <taxon>Spirochaetia</taxon>
        <taxon>Leptospirales</taxon>
        <taxon>Leptospiraceae</taxon>
        <taxon>Leptonema</taxon>
    </lineage>
</organism>
<dbReference type="InterPro" id="IPR039422">
    <property type="entry name" value="MarR/SlyA-like"/>
</dbReference>
<evidence type="ECO:0000313" key="2">
    <source>
        <dbReference type="EMBL" id="KAB2932169.1"/>
    </source>
</evidence>
<dbReference type="SMART" id="SM00347">
    <property type="entry name" value="HTH_MARR"/>
    <property type="match status" value="1"/>
</dbReference>
<dbReference type="Pfam" id="PF01047">
    <property type="entry name" value="MarR"/>
    <property type="match status" value="1"/>
</dbReference>
<dbReference type="GO" id="GO:0006950">
    <property type="term" value="P:response to stress"/>
    <property type="evidence" value="ECO:0007669"/>
    <property type="project" value="TreeGrafter"/>
</dbReference>
<dbReference type="PANTHER" id="PTHR33164">
    <property type="entry name" value="TRANSCRIPTIONAL REGULATOR, MARR FAMILY"/>
    <property type="match status" value="1"/>
</dbReference>
<dbReference type="GO" id="GO:0003700">
    <property type="term" value="F:DNA-binding transcription factor activity"/>
    <property type="evidence" value="ECO:0007669"/>
    <property type="project" value="InterPro"/>
</dbReference>
<dbReference type="InterPro" id="IPR036388">
    <property type="entry name" value="WH-like_DNA-bd_sf"/>
</dbReference>
<dbReference type="Gene3D" id="1.10.10.10">
    <property type="entry name" value="Winged helix-like DNA-binding domain superfamily/Winged helix DNA-binding domain"/>
    <property type="match status" value="1"/>
</dbReference>
<evidence type="ECO:0000259" key="1">
    <source>
        <dbReference type="PROSITE" id="PS50995"/>
    </source>
</evidence>
<protein>
    <submittedName>
        <fullName evidence="2">Winged helix-turn-helix transcriptional regulator</fullName>
    </submittedName>
</protein>